<dbReference type="AlphaFoldDB" id="A0AAD5L4C8"/>
<evidence type="ECO:0000313" key="1">
    <source>
        <dbReference type="EMBL" id="KAI9555970.1"/>
    </source>
</evidence>
<organism evidence="1 2">
    <name type="scientific">Daphnia sinensis</name>
    <dbReference type="NCBI Taxonomy" id="1820382"/>
    <lineage>
        <taxon>Eukaryota</taxon>
        <taxon>Metazoa</taxon>
        <taxon>Ecdysozoa</taxon>
        <taxon>Arthropoda</taxon>
        <taxon>Crustacea</taxon>
        <taxon>Branchiopoda</taxon>
        <taxon>Diplostraca</taxon>
        <taxon>Cladocera</taxon>
        <taxon>Anomopoda</taxon>
        <taxon>Daphniidae</taxon>
        <taxon>Daphnia</taxon>
        <taxon>Daphnia similis group</taxon>
    </lineage>
</organism>
<comment type="caution">
    <text evidence="1">The sequence shown here is derived from an EMBL/GenBank/DDBJ whole genome shotgun (WGS) entry which is preliminary data.</text>
</comment>
<dbReference type="Proteomes" id="UP000820818">
    <property type="component" value="Linkage Group LG7"/>
</dbReference>
<accession>A0AAD5L4C8</accession>
<dbReference type="EMBL" id="WJBH02000007">
    <property type="protein sequence ID" value="KAI9555970.1"/>
    <property type="molecule type" value="Genomic_DNA"/>
</dbReference>
<proteinExistence type="predicted"/>
<keyword evidence="2" id="KW-1185">Reference proteome</keyword>
<protein>
    <submittedName>
        <fullName evidence="1">Uncharacterized protein</fullName>
    </submittedName>
</protein>
<reference evidence="1 2" key="1">
    <citation type="submission" date="2022-05" db="EMBL/GenBank/DDBJ databases">
        <title>A multi-omics perspective on studying reproductive biology in Daphnia sinensis.</title>
        <authorList>
            <person name="Jia J."/>
        </authorList>
    </citation>
    <scope>NUCLEOTIDE SEQUENCE [LARGE SCALE GENOMIC DNA]</scope>
    <source>
        <strain evidence="1 2">WSL</strain>
    </source>
</reference>
<evidence type="ECO:0000313" key="2">
    <source>
        <dbReference type="Proteomes" id="UP000820818"/>
    </source>
</evidence>
<gene>
    <name evidence="1" type="ORF">GHT06_018528</name>
</gene>
<name>A0AAD5L4C8_9CRUS</name>
<sequence length="242" mass="27462">MCHHVHVSNQNLENDRLIIERIAIVKTRSLSQNGNLMLINLRDSLFVSGSIDKEETKNLKKRERLLERRAERINLHLSKEKRNSIQTLGITEMTTQYGTGKRAVWALSNALLDDLGMRIPSRELRPSKISRMFDKYGTKIALEQNETISCLMFGGRKDETICSTNTTENTLRGSVNQDHVTPKSGKASDIAFELYRFLKQKKSEHNFVVIGVDGTNVNTGKNNGAIRLLELKPGRPLQWAIC</sequence>